<keyword evidence="4" id="KW-0479">Metal-binding</keyword>
<feature type="domain" description="FAD-binding FR-type" evidence="10">
    <location>
        <begin position="2"/>
        <end position="106"/>
    </location>
</feature>
<dbReference type="Gene3D" id="3.40.50.80">
    <property type="entry name" value="Nucleotide-binding domain of ferredoxin-NADP reductase (FNR) module"/>
    <property type="match status" value="1"/>
</dbReference>
<dbReference type="PROSITE" id="PS51085">
    <property type="entry name" value="2FE2S_FER_2"/>
    <property type="match status" value="1"/>
</dbReference>
<feature type="domain" description="2Fe-2S ferredoxin-type" evidence="9">
    <location>
        <begin position="265"/>
        <end position="354"/>
    </location>
</feature>
<dbReference type="InterPro" id="IPR001041">
    <property type="entry name" value="2Fe-2S_ferredoxin-type"/>
</dbReference>
<evidence type="ECO:0000313" key="11">
    <source>
        <dbReference type="EMBL" id="SNT01437.1"/>
    </source>
</evidence>
<keyword evidence="12" id="KW-1185">Reference proteome</keyword>
<evidence type="ECO:0000256" key="7">
    <source>
        <dbReference type="ARBA" id="ARBA00023004"/>
    </source>
</evidence>
<dbReference type="GO" id="GO:0051537">
    <property type="term" value="F:2 iron, 2 sulfur cluster binding"/>
    <property type="evidence" value="ECO:0007669"/>
    <property type="project" value="UniProtKB-KW"/>
</dbReference>
<keyword evidence="5" id="KW-0274">FAD</keyword>
<evidence type="ECO:0000256" key="5">
    <source>
        <dbReference type="ARBA" id="ARBA00022827"/>
    </source>
</evidence>
<dbReference type="InterPro" id="IPR039261">
    <property type="entry name" value="FNR_nucleotide-bd"/>
</dbReference>
<dbReference type="PRINTS" id="PR00410">
    <property type="entry name" value="PHEHYDRXLASE"/>
</dbReference>
<evidence type="ECO:0000313" key="12">
    <source>
        <dbReference type="Proteomes" id="UP000198393"/>
    </source>
</evidence>
<dbReference type="InterPro" id="IPR001433">
    <property type="entry name" value="OxRdtase_FAD/NAD-bd"/>
</dbReference>
<dbReference type="InterPro" id="IPR017927">
    <property type="entry name" value="FAD-bd_FR_type"/>
</dbReference>
<dbReference type="Pfam" id="PF00175">
    <property type="entry name" value="NAD_binding_1"/>
    <property type="match status" value="1"/>
</dbReference>
<proteinExistence type="predicted"/>
<evidence type="ECO:0000259" key="9">
    <source>
        <dbReference type="PROSITE" id="PS51085"/>
    </source>
</evidence>
<evidence type="ECO:0000256" key="3">
    <source>
        <dbReference type="ARBA" id="ARBA00022714"/>
    </source>
</evidence>
<accession>A0A239J6F3</accession>
<dbReference type="EMBL" id="FZPD01000003">
    <property type="protein sequence ID" value="SNT01437.1"/>
    <property type="molecule type" value="Genomic_DNA"/>
</dbReference>
<dbReference type="SUPFAM" id="SSF54292">
    <property type="entry name" value="2Fe-2S ferredoxin-like"/>
    <property type="match status" value="1"/>
</dbReference>
<dbReference type="NCBIfam" id="TIGR02160">
    <property type="entry name" value="PA_CoA_Oxy5"/>
    <property type="match status" value="1"/>
</dbReference>
<dbReference type="PANTHER" id="PTHR47354">
    <property type="entry name" value="NADH OXIDOREDUCTASE HCR"/>
    <property type="match status" value="1"/>
</dbReference>
<dbReference type="PROSITE" id="PS51384">
    <property type="entry name" value="FAD_FR"/>
    <property type="match status" value="1"/>
</dbReference>
<keyword evidence="2" id="KW-0285">Flavoprotein</keyword>
<keyword evidence="7" id="KW-0408">Iron</keyword>
<keyword evidence="6" id="KW-0560">Oxidoreductase</keyword>
<evidence type="ECO:0000256" key="8">
    <source>
        <dbReference type="ARBA" id="ARBA00023014"/>
    </source>
</evidence>
<dbReference type="InterPro" id="IPR050415">
    <property type="entry name" value="MRET"/>
</dbReference>
<keyword evidence="8" id="KW-0411">Iron-sulfur</keyword>
<dbReference type="OrthoDB" id="9789468at2"/>
<dbReference type="CDD" id="cd00207">
    <property type="entry name" value="fer2"/>
    <property type="match status" value="1"/>
</dbReference>
<dbReference type="InterPro" id="IPR036010">
    <property type="entry name" value="2Fe-2S_ferredoxin-like_sf"/>
</dbReference>
<sequence>MAKFHSLRVTEILRPTEESVEVTFDVPDDLREAFTFIQGQHLTLKKDINGEDIRRSYSICSCPIDEQLTVAIKKLDGGAFSTYANEELKVGDEVEVNPPHGHFYVPLDPENANSYVAFASGSGITPIISIIETTLRTEPESEFTLFYGNRRTSTIIFQERLEALKNRYMGRFSLYHVLSKERQESDLFNGRINEEKIQGYAGRFFDPESVDHYFTCGPEEMMLAVQSELKNLGVPEERIHLELFTSPVGKLGGRDKEITHEKAHAEITVVLDGNSMTFPYDSDKSILDVAFDNGADLPYACKGGVCSTCVCKLEEGEVEMDVNYALEPDELERGLVLSCQSYPKTDKVKLNFDV</sequence>
<name>A0A239J6F3_EKHLU</name>
<keyword evidence="3" id="KW-0001">2Fe-2S</keyword>
<evidence type="ECO:0000256" key="1">
    <source>
        <dbReference type="ARBA" id="ARBA00001974"/>
    </source>
</evidence>
<protein>
    <submittedName>
        <fullName evidence="11">Ring-1,2-phenylacetyl-CoA epoxidase subunit PaaE</fullName>
    </submittedName>
</protein>
<dbReference type="GO" id="GO:0046872">
    <property type="term" value="F:metal ion binding"/>
    <property type="evidence" value="ECO:0007669"/>
    <property type="project" value="UniProtKB-KW"/>
</dbReference>
<organism evidence="11 12">
    <name type="scientific">Ekhidna lutea</name>
    <dbReference type="NCBI Taxonomy" id="447679"/>
    <lineage>
        <taxon>Bacteria</taxon>
        <taxon>Pseudomonadati</taxon>
        <taxon>Bacteroidota</taxon>
        <taxon>Cytophagia</taxon>
        <taxon>Cytophagales</taxon>
        <taxon>Reichenbachiellaceae</taxon>
        <taxon>Ekhidna</taxon>
    </lineage>
</organism>
<dbReference type="PROSITE" id="PS00197">
    <property type="entry name" value="2FE2S_FER_1"/>
    <property type="match status" value="1"/>
</dbReference>
<dbReference type="InterPro" id="IPR001709">
    <property type="entry name" value="Flavoprot_Pyr_Nucl_cyt_Rdtase"/>
</dbReference>
<dbReference type="SUPFAM" id="SSF52343">
    <property type="entry name" value="Ferredoxin reductase-like, C-terminal NADP-linked domain"/>
    <property type="match status" value="1"/>
</dbReference>
<dbReference type="GO" id="GO:0050660">
    <property type="term" value="F:flavin adenine dinucleotide binding"/>
    <property type="evidence" value="ECO:0007669"/>
    <property type="project" value="TreeGrafter"/>
</dbReference>
<dbReference type="InterPro" id="IPR008333">
    <property type="entry name" value="Cbr1-like_FAD-bd_dom"/>
</dbReference>
<dbReference type="InterPro" id="IPR012675">
    <property type="entry name" value="Beta-grasp_dom_sf"/>
</dbReference>
<dbReference type="GO" id="GO:0010124">
    <property type="term" value="P:phenylacetate catabolic process"/>
    <property type="evidence" value="ECO:0007669"/>
    <property type="project" value="InterPro"/>
</dbReference>
<comment type="cofactor">
    <cofactor evidence="1">
        <name>FAD</name>
        <dbReference type="ChEBI" id="CHEBI:57692"/>
    </cofactor>
</comment>
<dbReference type="InterPro" id="IPR006058">
    <property type="entry name" value="2Fe2S_fd_BS"/>
</dbReference>
<dbReference type="CDD" id="cd06214">
    <property type="entry name" value="PA_degradation_oxidoreductase_like"/>
    <property type="match status" value="1"/>
</dbReference>
<gene>
    <name evidence="11" type="ORF">SAMN05421640_2012</name>
</gene>
<dbReference type="Pfam" id="PF00111">
    <property type="entry name" value="Fer2"/>
    <property type="match status" value="1"/>
</dbReference>
<dbReference type="InterPro" id="IPR011884">
    <property type="entry name" value="PaaE"/>
</dbReference>
<dbReference type="RefSeq" id="WP_089356728.1">
    <property type="nucleotide sequence ID" value="NZ_FZPD01000003.1"/>
</dbReference>
<dbReference type="GO" id="GO:0016491">
    <property type="term" value="F:oxidoreductase activity"/>
    <property type="evidence" value="ECO:0007669"/>
    <property type="project" value="UniProtKB-KW"/>
</dbReference>
<reference evidence="11 12" key="1">
    <citation type="submission" date="2017-06" db="EMBL/GenBank/DDBJ databases">
        <authorList>
            <person name="Kim H.J."/>
            <person name="Triplett B.A."/>
        </authorList>
    </citation>
    <scope>NUCLEOTIDE SEQUENCE [LARGE SCALE GENOMIC DNA]</scope>
    <source>
        <strain evidence="11 12">DSM 19307</strain>
    </source>
</reference>
<evidence type="ECO:0000256" key="4">
    <source>
        <dbReference type="ARBA" id="ARBA00022723"/>
    </source>
</evidence>
<evidence type="ECO:0000256" key="2">
    <source>
        <dbReference type="ARBA" id="ARBA00022630"/>
    </source>
</evidence>
<dbReference type="AlphaFoldDB" id="A0A239J6F3"/>
<dbReference type="Proteomes" id="UP000198393">
    <property type="component" value="Unassembled WGS sequence"/>
</dbReference>
<dbReference type="Pfam" id="PF00970">
    <property type="entry name" value="FAD_binding_6"/>
    <property type="match status" value="1"/>
</dbReference>
<dbReference type="PRINTS" id="PR00371">
    <property type="entry name" value="FPNCR"/>
</dbReference>
<dbReference type="InterPro" id="IPR017938">
    <property type="entry name" value="Riboflavin_synthase-like_b-brl"/>
</dbReference>
<dbReference type="PANTHER" id="PTHR47354:SF8">
    <property type="entry name" value="1,2-PHENYLACETYL-COA EPOXIDASE, SUBUNIT E"/>
    <property type="match status" value="1"/>
</dbReference>
<dbReference type="Gene3D" id="3.10.20.30">
    <property type="match status" value="1"/>
</dbReference>
<dbReference type="SUPFAM" id="SSF63380">
    <property type="entry name" value="Riboflavin synthase domain-like"/>
    <property type="match status" value="1"/>
</dbReference>
<evidence type="ECO:0000256" key="6">
    <source>
        <dbReference type="ARBA" id="ARBA00023002"/>
    </source>
</evidence>
<evidence type="ECO:0000259" key="10">
    <source>
        <dbReference type="PROSITE" id="PS51384"/>
    </source>
</evidence>
<dbReference type="Gene3D" id="2.40.30.10">
    <property type="entry name" value="Translation factors"/>
    <property type="match status" value="1"/>
</dbReference>